<dbReference type="AlphaFoldDB" id="A0A0L8IBQ6"/>
<name>A0A0L8IBQ6_OCTBM</name>
<gene>
    <name evidence="1" type="ORF">OCBIM_22022703mg</name>
</gene>
<accession>A0A0L8IBQ6</accession>
<reference evidence="1" key="1">
    <citation type="submission" date="2015-07" db="EMBL/GenBank/DDBJ databases">
        <title>MeaNS - Measles Nucleotide Surveillance Program.</title>
        <authorList>
            <person name="Tran T."/>
            <person name="Druce J."/>
        </authorList>
    </citation>
    <scope>NUCLEOTIDE SEQUENCE</scope>
    <source>
        <strain evidence="1">UCB-OBI-ISO-001</strain>
        <tissue evidence="1">Gonad</tissue>
    </source>
</reference>
<proteinExistence type="predicted"/>
<evidence type="ECO:0000313" key="1">
    <source>
        <dbReference type="EMBL" id="KOF98834.1"/>
    </source>
</evidence>
<organism evidence="1">
    <name type="scientific">Octopus bimaculoides</name>
    <name type="common">California two-spotted octopus</name>
    <dbReference type="NCBI Taxonomy" id="37653"/>
    <lineage>
        <taxon>Eukaryota</taxon>
        <taxon>Metazoa</taxon>
        <taxon>Spiralia</taxon>
        <taxon>Lophotrochozoa</taxon>
        <taxon>Mollusca</taxon>
        <taxon>Cephalopoda</taxon>
        <taxon>Coleoidea</taxon>
        <taxon>Octopodiformes</taxon>
        <taxon>Octopoda</taxon>
        <taxon>Incirrata</taxon>
        <taxon>Octopodidae</taxon>
        <taxon>Octopus</taxon>
    </lineage>
</organism>
<sequence length="59" mass="6884">MRALNRIEKVYSRIRVTRFNSNPKATIILCYSPTNVSLDEDVTEFYESFSNLTRDIPPT</sequence>
<dbReference type="EMBL" id="KQ416073">
    <property type="protein sequence ID" value="KOF98834.1"/>
    <property type="molecule type" value="Genomic_DNA"/>
</dbReference>
<protein>
    <submittedName>
        <fullName evidence="1">Uncharacterized protein</fullName>
    </submittedName>
</protein>